<dbReference type="Proteomes" id="UP001157418">
    <property type="component" value="Unassembled WGS sequence"/>
</dbReference>
<accession>A0AAU9NLR1</accession>
<feature type="compositionally biased region" description="Basic and acidic residues" evidence="1">
    <location>
        <begin position="60"/>
        <end position="72"/>
    </location>
</feature>
<reference evidence="2 3" key="1">
    <citation type="submission" date="2022-01" db="EMBL/GenBank/DDBJ databases">
        <authorList>
            <person name="Xiong W."/>
            <person name="Schranz E."/>
        </authorList>
    </citation>
    <scope>NUCLEOTIDE SEQUENCE [LARGE SCALE GENOMIC DNA]</scope>
</reference>
<evidence type="ECO:0000256" key="1">
    <source>
        <dbReference type="SAM" id="MobiDB-lite"/>
    </source>
</evidence>
<keyword evidence="3" id="KW-1185">Reference proteome</keyword>
<feature type="compositionally biased region" description="Basic and acidic residues" evidence="1">
    <location>
        <begin position="82"/>
        <end position="92"/>
    </location>
</feature>
<dbReference type="AlphaFoldDB" id="A0AAU9NLR1"/>
<evidence type="ECO:0000313" key="3">
    <source>
        <dbReference type="Proteomes" id="UP001157418"/>
    </source>
</evidence>
<name>A0AAU9NLR1_9ASTR</name>
<feature type="region of interest" description="Disordered" evidence="1">
    <location>
        <begin position="18"/>
        <end position="92"/>
    </location>
</feature>
<proteinExistence type="predicted"/>
<organism evidence="2 3">
    <name type="scientific">Lactuca virosa</name>
    <dbReference type="NCBI Taxonomy" id="75947"/>
    <lineage>
        <taxon>Eukaryota</taxon>
        <taxon>Viridiplantae</taxon>
        <taxon>Streptophyta</taxon>
        <taxon>Embryophyta</taxon>
        <taxon>Tracheophyta</taxon>
        <taxon>Spermatophyta</taxon>
        <taxon>Magnoliopsida</taxon>
        <taxon>eudicotyledons</taxon>
        <taxon>Gunneridae</taxon>
        <taxon>Pentapetalae</taxon>
        <taxon>asterids</taxon>
        <taxon>campanulids</taxon>
        <taxon>Asterales</taxon>
        <taxon>Asteraceae</taxon>
        <taxon>Cichorioideae</taxon>
        <taxon>Cichorieae</taxon>
        <taxon>Lactucinae</taxon>
        <taxon>Lactuca</taxon>
    </lineage>
</organism>
<sequence length="92" mass="10186">MNHANLYALSFSSSRLSLPFIPLPTMGTSARPSPPRPSSPEEQLSSQQKSESGEVEDGGGYEHETEARDSGGQEHVQISQRKRLELRQHRPS</sequence>
<protein>
    <submittedName>
        <fullName evidence="2">Uncharacterized protein</fullName>
    </submittedName>
</protein>
<feature type="compositionally biased region" description="Low complexity" evidence="1">
    <location>
        <begin position="40"/>
        <end position="50"/>
    </location>
</feature>
<evidence type="ECO:0000313" key="2">
    <source>
        <dbReference type="EMBL" id="CAH1438703.1"/>
    </source>
</evidence>
<dbReference type="EMBL" id="CAKMRJ010004445">
    <property type="protein sequence ID" value="CAH1438703.1"/>
    <property type="molecule type" value="Genomic_DNA"/>
</dbReference>
<gene>
    <name evidence="2" type="ORF">LVIROSA_LOCUS24946</name>
</gene>
<comment type="caution">
    <text evidence="2">The sequence shown here is derived from an EMBL/GenBank/DDBJ whole genome shotgun (WGS) entry which is preliminary data.</text>
</comment>